<sequence>MTESDKAEVFNFLLETGCCKRCALRYVGDNTADYDNPQQNGHDQLAKKTKLNSCIICLDLLQDVTLESMVQCEELEGVKEYDCKTFINFISFPVAVLIREHSMEIHMNEKFPKFFEDRNIVPINRAWSLSIQNKLGEKLGKKFNKDSLLQIQFNTTYEFEKEESSIMFLMESRLKKSNGQNEGLSRNVIGEFLKTINTELFKKHAAVPPEPPGKALSFDQVAYKHDYIFIAGRYCKYSRNLFQTPWANDEVQVINSSVQEILFKSLESVFKCSSLVFSSSGREDFDVRMLGRGRPFFVKICDPKVTTIPFEQFRLIEKQIEETNLIEVRDLQFISRKLLNNIKEGEQFKQKTYRALCVVDKPEKIGEYIEKINNMKRVKLLQKTPLRVYHRRSADVREKEIYNMEARPVTGASSLFELDVLTQAGTYVKEFVHGDLGRTRPSLREIMGGYVDIIALDVLDIHLDFPPRINKKQK</sequence>
<reference evidence="10 11" key="2">
    <citation type="journal article" date="2010" name="Nucleic Acids Res.">
        <title>BeetleBase in 2010: revisions to provide comprehensive genomic information for Tribolium castaneum.</title>
        <authorList>
            <person name="Kim H.S."/>
            <person name="Murphy T."/>
            <person name="Xia J."/>
            <person name="Caragea D."/>
            <person name="Park Y."/>
            <person name="Beeman R.W."/>
            <person name="Lorenzen M.D."/>
            <person name="Butcher S."/>
            <person name="Manak J.R."/>
            <person name="Brown S.J."/>
        </authorList>
    </citation>
    <scope>GENOME REANNOTATION</scope>
    <source>
        <strain evidence="10 11">Georgia GA2</strain>
    </source>
</reference>
<evidence type="ECO:0000259" key="8">
    <source>
        <dbReference type="Pfam" id="PF21237"/>
    </source>
</evidence>
<dbReference type="OMA" id="WFALQRK"/>
<evidence type="ECO:0000256" key="5">
    <source>
        <dbReference type="ARBA" id="ARBA00075270"/>
    </source>
</evidence>
<dbReference type="OrthoDB" id="271937at2759"/>
<dbReference type="Gene3D" id="3.30.70.3190">
    <property type="match status" value="1"/>
</dbReference>
<dbReference type="AlphaFoldDB" id="D6W8D0"/>
<dbReference type="EMBL" id="KQ971307">
    <property type="protein sequence ID" value="EFA10881.1"/>
    <property type="molecule type" value="Genomic_DNA"/>
</dbReference>
<dbReference type="Gene3D" id="1.10.10.2050">
    <property type="match status" value="1"/>
</dbReference>
<dbReference type="eggNOG" id="KOG2364">
    <property type="taxonomic scope" value="Eukaryota"/>
</dbReference>
<evidence type="ECO:0000256" key="6">
    <source>
        <dbReference type="ARBA" id="ARBA00079393"/>
    </source>
</evidence>
<dbReference type="PANTHER" id="PTHR21568">
    <property type="entry name" value="TRNA PSEUDOURIDINE SYNTHASE PUS10"/>
    <property type="match status" value="1"/>
</dbReference>
<dbReference type="SUPFAM" id="SSF55120">
    <property type="entry name" value="Pseudouridine synthase"/>
    <property type="match status" value="1"/>
</dbReference>
<evidence type="ECO:0000256" key="1">
    <source>
        <dbReference type="ARBA" id="ARBA00009652"/>
    </source>
</evidence>
<dbReference type="InterPro" id="IPR039894">
    <property type="entry name" value="Pus10-like"/>
</dbReference>
<evidence type="ECO:0000256" key="2">
    <source>
        <dbReference type="ARBA" id="ARBA00012787"/>
    </source>
</evidence>
<dbReference type="Proteomes" id="UP000007266">
    <property type="component" value="Linkage group 1"/>
</dbReference>
<dbReference type="InterPro" id="IPR048741">
    <property type="entry name" value="Pus10-like_C"/>
</dbReference>
<dbReference type="EC" id="5.4.99.25" evidence="2"/>
<dbReference type="GO" id="GO:0009982">
    <property type="term" value="F:pseudouridine synthase activity"/>
    <property type="evidence" value="ECO:0000318"/>
    <property type="project" value="GO_Central"/>
</dbReference>
<comment type="similarity">
    <text evidence="1">Belongs to the pseudouridine synthase Pus10 family.</text>
</comment>
<dbReference type="STRING" id="7070.D6W8D0"/>
<keyword evidence="4" id="KW-0413">Isomerase</keyword>
<dbReference type="GO" id="GO:0031119">
    <property type="term" value="P:tRNA pseudouridine synthesis"/>
    <property type="evidence" value="ECO:0000318"/>
    <property type="project" value="GO_Central"/>
</dbReference>
<evidence type="ECO:0000256" key="7">
    <source>
        <dbReference type="ARBA" id="ARBA00083669"/>
    </source>
</evidence>
<proteinExistence type="inferred from homology"/>
<keyword evidence="3" id="KW-0819">tRNA processing</keyword>
<evidence type="ECO:0000313" key="10">
    <source>
        <dbReference type="EMBL" id="EFA10881.1"/>
    </source>
</evidence>
<evidence type="ECO:0000256" key="4">
    <source>
        <dbReference type="ARBA" id="ARBA00023235"/>
    </source>
</evidence>
<dbReference type="HOGENOM" id="CLU_028780_2_0_1"/>
<dbReference type="NCBIfam" id="TIGR01213">
    <property type="entry name" value="pseudo_Pus10arc"/>
    <property type="match status" value="1"/>
</dbReference>
<dbReference type="PhylomeDB" id="D6W8D0"/>
<dbReference type="Pfam" id="PF21237">
    <property type="entry name" value="Pus10_N_euk"/>
    <property type="match status" value="1"/>
</dbReference>
<accession>D6W8D0</accession>
<evidence type="ECO:0000259" key="9">
    <source>
        <dbReference type="Pfam" id="PF21238"/>
    </source>
</evidence>
<dbReference type="FunFam" id="3.30.70.2510:FF:000001">
    <property type="entry name" value="tRNA pseudouridine synthase Pus10"/>
    <property type="match status" value="1"/>
</dbReference>
<dbReference type="GO" id="GO:0003723">
    <property type="term" value="F:RNA binding"/>
    <property type="evidence" value="ECO:0007669"/>
    <property type="project" value="InterPro"/>
</dbReference>
<protein>
    <recommendedName>
        <fullName evidence="2">tRNA pseudouridine(55) synthase</fullName>
        <ecNumber evidence="2">5.4.99.25</ecNumber>
    </recommendedName>
    <alternativeName>
        <fullName evidence="7">tRNA pseudouridine 55 synthase</fullName>
    </alternativeName>
    <alternativeName>
        <fullName evidence="5">tRNA pseudouridylate synthase</fullName>
    </alternativeName>
    <alternativeName>
        <fullName evidence="6">tRNA-uridine isomerase</fullName>
    </alternativeName>
</protein>
<dbReference type="Pfam" id="PF21238">
    <property type="entry name" value="Pus10_C"/>
    <property type="match status" value="1"/>
</dbReference>
<organism evidence="10 11">
    <name type="scientific">Tribolium castaneum</name>
    <name type="common">Red flour beetle</name>
    <dbReference type="NCBI Taxonomy" id="7070"/>
    <lineage>
        <taxon>Eukaryota</taxon>
        <taxon>Metazoa</taxon>
        <taxon>Ecdysozoa</taxon>
        <taxon>Arthropoda</taxon>
        <taxon>Hexapoda</taxon>
        <taxon>Insecta</taxon>
        <taxon>Pterygota</taxon>
        <taxon>Neoptera</taxon>
        <taxon>Endopterygota</taxon>
        <taxon>Coleoptera</taxon>
        <taxon>Polyphaga</taxon>
        <taxon>Cucujiformia</taxon>
        <taxon>Tenebrionidae</taxon>
        <taxon>Tenebrionidae incertae sedis</taxon>
        <taxon>Tribolium</taxon>
    </lineage>
</organism>
<feature type="domain" description="Pus10-like C-terminal" evidence="9">
    <location>
        <begin position="229"/>
        <end position="461"/>
    </location>
</feature>
<keyword evidence="11" id="KW-1185">Reference proteome</keyword>
<name>D6W8D0_TRICA</name>
<dbReference type="Gene3D" id="3.30.70.2510">
    <property type="match status" value="1"/>
</dbReference>
<dbReference type="InParanoid" id="D6W8D0"/>
<dbReference type="PANTHER" id="PTHR21568:SF0">
    <property type="entry name" value="TRNA PSEUDOURIDINE SYNTHASE PUS10"/>
    <property type="match status" value="1"/>
</dbReference>
<dbReference type="GO" id="GO:0160148">
    <property type="term" value="F:tRNA pseudouridine(55) synthase activity"/>
    <property type="evidence" value="ECO:0007669"/>
    <property type="project" value="UniProtKB-EC"/>
</dbReference>
<dbReference type="InterPro" id="IPR020103">
    <property type="entry name" value="PsdUridine_synth_cat_dom_sf"/>
</dbReference>
<dbReference type="KEGG" id="tca:658897"/>
<evidence type="ECO:0000256" key="3">
    <source>
        <dbReference type="ARBA" id="ARBA00022694"/>
    </source>
</evidence>
<dbReference type="FunCoup" id="D6W8D0">
    <property type="interactions" value="1552"/>
</dbReference>
<evidence type="ECO:0000313" key="11">
    <source>
        <dbReference type="Proteomes" id="UP000007266"/>
    </source>
</evidence>
<feature type="domain" description="Pus10 N-terminal eukaryotes" evidence="8">
    <location>
        <begin position="54"/>
        <end position="221"/>
    </location>
</feature>
<reference evidence="10 11" key="1">
    <citation type="journal article" date="2008" name="Nature">
        <title>The genome of the model beetle and pest Tribolium castaneum.</title>
        <authorList>
            <consortium name="Tribolium Genome Sequencing Consortium"/>
            <person name="Richards S."/>
            <person name="Gibbs R.A."/>
            <person name="Weinstock G.M."/>
            <person name="Brown S.J."/>
            <person name="Denell R."/>
            <person name="Beeman R.W."/>
            <person name="Gibbs R."/>
            <person name="Beeman R.W."/>
            <person name="Brown S.J."/>
            <person name="Bucher G."/>
            <person name="Friedrich M."/>
            <person name="Grimmelikhuijzen C.J."/>
            <person name="Klingler M."/>
            <person name="Lorenzen M."/>
            <person name="Richards S."/>
            <person name="Roth S."/>
            <person name="Schroder R."/>
            <person name="Tautz D."/>
            <person name="Zdobnov E.M."/>
            <person name="Muzny D."/>
            <person name="Gibbs R.A."/>
            <person name="Weinstock G.M."/>
            <person name="Attaway T."/>
            <person name="Bell S."/>
            <person name="Buhay C.J."/>
            <person name="Chandrabose M.N."/>
            <person name="Chavez D."/>
            <person name="Clerk-Blankenburg K.P."/>
            <person name="Cree A."/>
            <person name="Dao M."/>
            <person name="Davis C."/>
            <person name="Chacko J."/>
            <person name="Dinh H."/>
            <person name="Dugan-Rocha S."/>
            <person name="Fowler G."/>
            <person name="Garner T.T."/>
            <person name="Garnes J."/>
            <person name="Gnirke A."/>
            <person name="Hawes A."/>
            <person name="Hernandez J."/>
            <person name="Hines S."/>
            <person name="Holder M."/>
            <person name="Hume J."/>
            <person name="Jhangiani S.N."/>
            <person name="Joshi V."/>
            <person name="Khan Z.M."/>
            <person name="Jackson L."/>
            <person name="Kovar C."/>
            <person name="Kowis A."/>
            <person name="Lee S."/>
            <person name="Lewis L.R."/>
            <person name="Margolis J."/>
            <person name="Morgan M."/>
            <person name="Nazareth L.V."/>
            <person name="Nguyen N."/>
            <person name="Okwuonu G."/>
            <person name="Parker D."/>
            <person name="Richards S."/>
            <person name="Ruiz S.J."/>
            <person name="Santibanez J."/>
            <person name="Savard J."/>
            <person name="Scherer S.E."/>
            <person name="Schneider B."/>
            <person name="Sodergren E."/>
            <person name="Tautz D."/>
            <person name="Vattahil S."/>
            <person name="Villasana D."/>
            <person name="White C.S."/>
            <person name="Wright R."/>
            <person name="Park Y."/>
            <person name="Beeman R.W."/>
            <person name="Lord J."/>
            <person name="Oppert B."/>
            <person name="Lorenzen M."/>
            <person name="Brown S."/>
            <person name="Wang L."/>
            <person name="Savard J."/>
            <person name="Tautz D."/>
            <person name="Richards S."/>
            <person name="Weinstock G."/>
            <person name="Gibbs R.A."/>
            <person name="Liu Y."/>
            <person name="Worley K."/>
            <person name="Weinstock G."/>
            <person name="Elsik C.G."/>
            <person name="Reese J.T."/>
            <person name="Elhaik E."/>
            <person name="Landan G."/>
            <person name="Graur D."/>
            <person name="Arensburger P."/>
            <person name="Atkinson P."/>
            <person name="Beeman R.W."/>
            <person name="Beidler J."/>
            <person name="Brown S.J."/>
            <person name="Demuth J.P."/>
            <person name="Drury D.W."/>
            <person name="Du Y.Z."/>
            <person name="Fujiwara H."/>
            <person name="Lorenzen M."/>
            <person name="Maselli V."/>
            <person name="Osanai M."/>
            <person name="Park Y."/>
            <person name="Robertson H.M."/>
            <person name="Tu Z."/>
            <person name="Wang J.J."/>
            <person name="Wang S."/>
            <person name="Richards S."/>
            <person name="Song H."/>
            <person name="Zhang L."/>
            <person name="Sodergren E."/>
            <person name="Werner D."/>
            <person name="Stanke M."/>
            <person name="Morgenstern B."/>
            <person name="Solovyev V."/>
            <person name="Kosarev P."/>
            <person name="Brown G."/>
            <person name="Chen H.C."/>
            <person name="Ermolaeva O."/>
            <person name="Hlavina W."/>
            <person name="Kapustin Y."/>
            <person name="Kiryutin B."/>
            <person name="Kitts P."/>
            <person name="Maglott D."/>
            <person name="Pruitt K."/>
            <person name="Sapojnikov V."/>
            <person name="Souvorov A."/>
            <person name="Mackey A.J."/>
            <person name="Waterhouse R.M."/>
            <person name="Wyder S."/>
            <person name="Zdobnov E.M."/>
            <person name="Zdobnov E.M."/>
            <person name="Wyder S."/>
            <person name="Kriventseva E.V."/>
            <person name="Kadowaki T."/>
            <person name="Bork P."/>
            <person name="Aranda M."/>
            <person name="Bao R."/>
            <person name="Beermann A."/>
            <person name="Berns N."/>
            <person name="Bolognesi R."/>
            <person name="Bonneton F."/>
            <person name="Bopp D."/>
            <person name="Brown S.J."/>
            <person name="Bucher G."/>
            <person name="Butts T."/>
            <person name="Chaumot A."/>
            <person name="Denell R.E."/>
            <person name="Ferrier D.E."/>
            <person name="Friedrich M."/>
            <person name="Gordon C.M."/>
            <person name="Jindra M."/>
            <person name="Klingler M."/>
            <person name="Lan Q."/>
            <person name="Lattorff H.M."/>
            <person name="Laudet V."/>
            <person name="von Levetsow C."/>
            <person name="Liu Z."/>
            <person name="Lutz R."/>
            <person name="Lynch J.A."/>
            <person name="da Fonseca R.N."/>
            <person name="Posnien N."/>
            <person name="Reuter R."/>
            <person name="Roth S."/>
            <person name="Savard J."/>
            <person name="Schinko J.B."/>
            <person name="Schmitt C."/>
            <person name="Schoppmeier M."/>
            <person name="Schroder R."/>
            <person name="Shippy T.D."/>
            <person name="Simonnet F."/>
            <person name="Marques-Souza H."/>
            <person name="Tautz D."/>
            <person name="Tomoyasu Y."/>
            <person name="Trauner J."/>
            <person name="Van der Zee M."/>
            <person name="Vervoort M."/>
            <person name="Wittkopp N."/>
            <person name="Wimmer E.A."/>
            <person name="Yang X."/>
            <person name="Jones A.K."/>
            <person name="Sattelle D.B."/>
            <person name="Ebert P.R."/>
            <person name="Nelson D."/>
            <person name="Scott J.G."/>
            <person name="Beeman R.W."/>
            <person name="Muthukrishnan S."/>
            <person name="Kramer K.J."/>
            <person name="Arakane Y."/>
            <person name="Beeman R.W."/>
            <person name="Zhu Q."/>
            <person name="Hogenkamp D."/>
            <person name="Dixit R."/>
            <person name="Oppert B."/>
            <person name="Jiang H."/>
            <person name="Zou Z."/>
            <person name="Marshall J."/>
            <person name="Elpidina E."/>
            <person name="Vinokurov K."/>
            <person name="Oppert C."/>
            <person name="Zou Z."/>
            <person name="Evans J."/>
            <person name="Lu Z."/>
            <person name="Zhao P."/>
            <person name="Sumathipala N."/>
            <person name="Altincicek B."/>
            <person name="Vilcinskas A."/>
            <person name="Williams M."/>
            <person name="Hultmark D."/>
            <person name="Hetru C."/>
            <person name="Jiang H."/>
            <person name="Grimmelikhuijzen C.J."/>
            <person name="Hauser F."/>
            <person name="Cazzamali G."/>
            <person name="Williamson M."/>
            <person name="Park Y."/>
            <person name="Li B."/>
            <person name="Tanaka Y."/>
            <person name="Predel R."/>
            <person name="Neupert S."/>
            <person name="Schachtner J."/>
            <person name="Verleyen P."/>
            <person name="Raible F."/>
            <person name="Bork P."/>
            <person name="Friedrich M."/>
            <person name="Walden K.K."/>
            <person name="Robertson H.M."/>
            <person name="Angeli S."/>
            <person name="Foret S."/>
            <person name="Bucher G."/>
            <person name="Schuetz S."/>
            <person name="Maleszka R."/>
            <person name="Wimmer E.A."/>
            <person name="Beeman R.W."/>
            <person name="Lorenzen M."/>
            <person name="Tomoyasu Y."/>
            <person name="Miller S.C."/>
            <person name="Grossmann D."/>
            <person name="Bucher G."/>
        </authorList>
    </citation>
    <scope>NUCLEOTIDE SEQUENCE [LARGE SCALE GENOMIC DNA]</scope>
    <source>
        <strain evidence="10 11">Georgia GA2</strain>
    </source>
</reference>
<dbReference type="InterPro" id="IPR048742">
    <property type="entry name" value="Pus10_N_euk"/>
</dbReference>
<gene>
    <name evidence="10" type="primary">AUGUSTUS-3.0.2_01704</name>
    <name evidence="10" type="ORF">TcasGA2_TC001704</name>
</gene>
<dbReference type="FunFam" id="3.30.70.3190:FF:000001">
    <property type="entry name" value="tRNA pseudouridine synthase Pus10"/>
    <property type="match status" value="1"/>
</dbReference>